<proteinExistence type="predicted"/>
<dbReference type="PANTHER" id="PTHR38043">
    <property type="entry name" value="PROTEIN HEMX"/>
    <property type="match status" value="1"/>
</dbReference>
<dbReference type="AlphaFoldDB" id="A0A9X1YJV1"/>
<feature type="non-terminal residue" evidence="1">
    <location>
        <position position="1"/>
    </location>
</feature>
<name>A0A9X1YJV1_9BURK</name>
<dbReference type="GO" id="GO:0032259">
    <property type="term" value="P:methylation"/>
    <property type="evidence" value="ECO:0007669"/>
    <property type="project" value="UniProtKB-KW"/>
</dbReference>
<comment type="caution">
    <text evidence="1">The sequence shown here is derived from an EMBL/GenBank/DDBJ whole genome shotgun (WGS) entry which is preliminary data.</text>
</comment>
<keyword evidence="1" id="KW-0808">Transferase</keyword>
<gene>
    <name evidence="1" type="ORF">LPC04_17510</name>
</gene>
<dbReference type="Proteomes" id="UP001139353">
    <property type="component" value="Unassembled WGS sequence"/>
</dbReference>
<accession>A0A9X1YJV1</accession>
<evidence type="ECO:0000313" key="2">
    <source>
        <dbReference type="Proteomes" id="UP001139353"/>
    </source>
</evidence>
<dbReference type="EC" id="2.1.1.107" evidence="1"/>
<dbReference type="GO" id="GO:0004851">
    <property type="term" value="F:uroporphyrin-III C-methyltransferase activity"/>
    <property type="evidence" value="ECO:0007669"/>
    <property type="project" value="UniProtKB-EC"/>
</dbReference>
<reference evidence="1" key="1">
    <citation type="submission" date="2021-11" db="EMBL/GenBank/DDBJ databases">
        <title>BS-T2-15 a new species belonging to the Comamonadaceae family isolated from the soil of a French oak forest.</title>
        <authorList>
            <person name="Mieszkin S."/>
            <person name="Alain K."/>
        </authorList>
    </citation>
    <scope>NUCLEOTIDE SEQUENCE</scope>
    <source>
        <strain evidence="1">BS-T2-15</strain>
    </source>
</reference>
<dbReference type="PANTHER" id="PTHR38043:SF1">
    <property type="entry name" value="PROTEIN HEMX"/>
    <property type="match status" value="1"/>
</dbReference>
<organism evidence="1 2">
    <name type="scientific">Scleromatobacter humisilvae</name>
    <dbReference type="NCBI Taxonomy" id="2897159"/>
    <lineage>
        <taxon>Bacteria</taxon>
        <taxon>Pseudomonadati</taxon>
        <taxon>Pseudomonadota</taxon>
        <taxon>Betaproteobacteria</taxon>
        <taxon>Burkholderiales</taxon>
        <taxon>Sphaerotilaceae</taxon>
        <taxon>Scleromatobacter</taxon>
    </lineage>
</organism>
<keyword evidence="2" id="KW-1185">Reference proteome</keyword>
<dbReference type="InterPro" id="IPR007470">
    <property type="entry name" value="HemX"/>
</dbReference>
<protein>
    <submittedName>
        <fullName evidence="1">Uroporphyrinogen-III C-methyltransferase</fullName>
        <ecNumber evidence="1">2.1.1.107</ecNumber>
    </submittedName>
</protein>
<sequence>VRLFVAPPLAAGPARARAAGRAAGAPANGASACARGAAWARASAAASAASAAPPPAWVVSVQHAWDAFSVPFFSELKQAVRVTSIEHPEAALMTPDQSFFLRENVKLRLLNARLSILSRQFDLAQADLQQAQTALDRYFDHNSRRVVAVSDLLRQVSAQAKQVSFPRPDDTLAAIAAAVAGH</sequence>
<keyword evidence="1" id="KW-0489">Methyltransferase</keyword>
<dbReference type="RefSeq" id="WP_275683538.1">
    <property type="nucleotide sequence ID" value="NZ_JAJLJH010000004.1"/>
</dbReference>
<dbReference type="EMBL" id="JAJLJH010000004">
    <property type="protein sequence ID" value="MCK9687503.1"/>
    <property type="molecule type" value="Genomic_DNA"/>
</dbReference>
<evidence type="ECO:0000313" key="1">
    <source>
        <dbReference type="EMBL" id="MCK9687503.1"/>
    </source>
</evidence>
<dbReference type="Pfam" id="PF04375">
    <property type="entry name" value="HemX"/>
    <property type="match status" value="1"/>
</dbReference>